<name>A0AAD7QDI6_QUISA</name>
<protein>
    <submittedName>
        <fullName evidence="1">Uncharacterized protein</fullName>
    </submittedName>
</protein>
<reference evidence="1" key="1">
    <citation type="journal article" date="2023" name="Science">
        <title>Elucidation of the pathway for biosynthesis of saponin adjuvants from the soapbark tree.</title>
        <authorList>
            <person name="Reed J."/>
            <person name="Orme A."/>
            <person name="El-Demerdash A."/>
            <person name="Owen C."/>
            <person name="Martin L.B.B."/>
            <person name="Misra R.C."/>
            <person name="Kikuchi S."/>
            <person name="Rejzek M."/>
            <person name="Martin A.C."/>
            <person name="Harkess A."/>
            <person name="Leebens-Mack J."/>
            <person name="Louveau T."/>
            <person name="Stephenson M.J."/>
            <person name="Osbourn A."/>
        </authorList>
    </citation>
    <scope>NUCLEOTIDE SEQUENCE</scope>
    <source>
        <strain evidence="1">S10</strain>
    </source>
</reference>
<keyword evidence="2" id="KW-1185">Reference proteome</keyword>
<dbReference type="Proteomes" id="UP001163823">
    <property type="component" value="Chromosome 2"/>
</dbReference>
<proteinExistence type="predicted"/>
<organism evidence="1 2">
    <name type="scientific">Quillaja saponaria</name>
    <name type="common">Soap bark tree</name>
    <dbReference type="NCBI Taxonomy" id="32244"/>
    <lineage>
        <taxon>Eukaryota</taxon>
        <taxon>Viridiplantae</taxon>
        <taxon>Streptophyta</taxon>
        <taxon>Embryophyta</taxon>
        <taxon>Tracheophyta</taxon>
        <taxon>Spermatophyta</taxon>
        <taxon>Magnoliopsida</taxon>
        <taxon>eudicotyledons</taxon>
        <taxon>Gunneridae</taxon>
        <taxon>Pentapetalae</taxon>
        <taxon>rosids</taxon>
        <taxon>fabids</taxon>
        <taxon>Fabales</taxon>
        <taxon>Quillajaceae</taxon>
        <taxon>Quillaja</taxon>
    </lineage>
</organism>
<comment type="caution">
    <text evidence="1">The sequence shown here is derived from an EMBL/GenBank/DDBJ whole genome shotgun (WGS) entry which is preliminary data.</text>
</comment>
<gene>
    <name evidence="1" type="ORF">O6P43_002931</name>
</gene>
<evidence type="ECO:0000313" key="1">
    <source>
        <dbReference type="EMBL" id="KAJ7979542.1"/>
    </source>
</evidence>
<sequence length="131" mass="14697">MAVSTRSVLVNDNQPIDHFSNKVPENQRSMDNLTEKTISDRHTLGYKEMVKHSGPKLSLYICLRESCSQLEADEACCSLKLLTQGIKIKGTSPSIYIWARLVSWLHSGRGLFMSSLLHYDAVDDSPMALLL</sequence>
<dbReference type="EMBL" id="JARAOO010000002">
    <property type="protein sequence ID" value="KAJ7979542.1"/>
    <property type="molecule type" value="Genomic_DNA"/>
</dbReference>
<dbReference type="AlphaFoldDB" id="A0AAD7QDI6"/>
<accession>A0AAD7QDI6</accession>
<dbReference type="KEGG" id="qsa:O6P43_002931"/>
<evidence type="ECO:0000313" key="2">
    <source>
        <dbReference type="Proteomes" id="UP001163823"/>
    </source>
</evidence>